<dbReference type="RefSeq" id="XP_003115797.2">
    <property type="nucleotide sequence ID" value="XM_003115749.2"/>
</dbReference>
<dbReference type="InParanoid" id="E3LKS7"/>
<reference evidence="3" key="1">
    <citation type="submission" date="2007-07" db="EMBL/GenBank/DDBJ databases">
        <title>PCAP assembly of the Caenorhabditis remanei genome.</title>
        <authorList>
            <consortium name="The Caenorhabditis remanei Sequencing Consortium"/>
            <person name="Wilson R.K."/>
        </authorList>
    </citation>
    <scope>NUCLEOTIDE SEQUENCE [LARGE SCALE GENOMIC DNA]</scope>
    <source>
        <strain evidence="3">PB4641</strain>
    </source>
</reference>
<feature type="signal peptide" evidence="2">
    <location>
        <begin position="1"/>
        <end position="20"/>
    </location>
</feature>
<evidence type="ECO:0000256" key="1">
    <source>
        <dbReference type="SAM" id="Phobius"/>
    </source>
</evidence>
<accession>E3LKS7</accession>
<dbReference type="HOGENOM" id="CLU_106435_0_0_1"/>
<name>E3LKS7_CAERE</name>
<feature type="transmembrane region" description="Helical" evidence="1">
    <location>
        <begin position="29"/>
        <end position="50"/>
    </location>
</feature>
<sequence length="162" mass="18580">MLAAVMAMLVVLCLTKSVFELITSLDKSWIGFIYGIEVFLCAAVIIHLFCERQRIKTEPLVKTQDMENAHHDSEEIKSIIKQTHALKNHHTFWFALLTTIITSCLWIETAILFNKADSKKEINFAWSILFSLLVPTSVYFQDIFFPMIICPLLEFLDPIPAS</sequence>
<evidence type="ECO:0000313" key="4">
    <source>
        <dbReference type="Proteomes" id="UP000008281"/>
    </source>
</evidence>
<evidence type="ECO:0000256" key="2">
    <source>
        <dbReference type="SAM" id="SignalP"/>
    </source>
</evidence>
<evidence type="ECO:0000313" key="3">
    <source>
        <dbReference type="EMBL" id="EFP00285.1"/>
    </source>
</evidence>
<dbReference type="Proteomes" id="UP000008281">
    <property type="component" value="Unassembled WGS sequence"/>
</dbReference>
<organism evidence="4">
    <name type="scientific">Caenorhabditis remanei</name>
    <name type="common">Caenorhabditis vulgaris</name>
    <dbReference type="NCBI Taxonomy" id="31234"/>
    <lineage>
        <taxon>Eukaryota</taxon>
        <taxon>Metazoa</taxon>
        <taxon>Ecdysozoa</taxon>
        <taxon>Nematoda</taxon>
        <taxon>Chromadorea</taxon>
        <taxon>Rhabditida</taxon>
        <taxon>Rhabditina</taxon>
        <taxon>Rhabditomorpha</taxon>
        <taxon>Rhabditoidea</taxon>
        <taxon>Rhabditidae</taxon>
        <taxon>Peloderinae</taxon>
        <taxon>Caenorhabditis</taxon>
    </lineage>
</organism>
<keyword evidence="1" id="KW-1133">Transmembrane helix</keyword>
<keyword evidence="4" id="KW-1185">Reference proteome</keyword>
<keyword evidence="1" id="KW-0812">Transmembrane</keyword>
<feature type="transmembrane region" description="Helical" evidence="1">
    <location>
        <begin position="91"/>
        <end position="112"/>
    </location>
</feature>
<dbReference type="AlphaFoldDB" id="E3LKS7"/>
<protein>
    <submittedName>
        <fullName evidence="3">Uncharacterized protein</fullName>
    </submittedName>
</protein>
<keyword evidence="2" id="KW-0732">Signal</keyword>
<feature type="chain" id="PRO_5003175127" evidence="2">
    <location>
        <begin position="21"/>
        <end position="162"/>
    </location>
</feature>
<feature type="transmembrane region" description="Helical" evidence="1">
    <location>
        <begin position="124"/>
        <end position="145"/>
    </location>
</feature>
<dbReference type="CTD" id="9839226"/>
<gene>
    <name evidence="3" type="ORF">CRE_18662</name>
</gene>
<dbReference type="KEGG" id="crq:GCK72_019450"/>
<proteinExistence type="predicted"/>
<dbReference type="GeneID" id="9839226"/>
<dbReference type="EMBL" id="DS268410">
    <property type="protein sequence ID" value="EFP00285.1"/>
    <property type="molecule type" value="Genomic_DNA"/>
</dbReference>
<keyword evidence="1" id="KW-0472">Membrane</keyword>